<protein>
    <submittedName>
        <fullName evidence="6">Taurine ABC transporter substrate-binding protein</fullName>
    </submittedName>
</protein>
<dbReference type="InterPro" id="IPR001638">
    <property type="entry name" value="Solute-binding_3/MltF_N"/>
</dbReference>
<evidence type="ECO:0000256" key="2">
    <source>
        <dbReference type="ARBA" id="ARBA00010742"/>
    </source>
</evidence>
<evidence type="ECO:0000313" key="7">
    <source>
        <dbReference type="Proteomes" id="UP000644167"/>
    </source>
</evidence>
<organism evidence="6 7">
    <name type="scientific">Marinomonas foliarum</name>
    <dbReference type="NCBI Taxonomy" id="491950"/>
    <lineage>
        <taxon>Bacteria</taxon>
        <taxon>Pseudomonadati</taxon>
        <taxon>Pseudomonadota</taxon>
        <taxon>Gammaproteobacteria</taxon>
        <taxon>Oceanospirillales</taxon>
        <taxon>Oceanospirillaceae</taxon>
        <taxon>Marinomonas</taxon>
    </lineage>
</organism>
<sequence>MKFIKKVGLLVGAMAISFSAMAEEITIGYQGMFNPYKLIIDEKMLEKQLGVTINWRRFDSGAKAMTALASGSVDITSAGSSPIAAAVSNGVQAELFWILENIGDAEAMVVRDGSGIMKPSDLKGKTIAVPFVSTTHFHTMFALEQFGIKTDEVKLLNMQPSAIYAAWQRGDIDAAFIWDPVLGQIKQSGHVLITSKTLSSWGKPTFDGLVANKKFAATHKQFLEDFVKIIASVDKQYNESKASFAADSPIAKAISKVTGGDVSTVPEVMALYEYPPLKEQASCVWLGCGDKSGAVASLKATSEFLLDQKKISGLKDNYAEYVNSEYVEAAMK</sequence>
<reference evidence="6 7" key="1">
    <citation type="submission" date="2021-02" db="EMBL/GenBank/DDBJ databases">
        <title>The genome of Marinomonas foliarum JZW.</title>
        <authorList>
            <person name="Sun M."/>
        </authorList>
    </citation>
    <scope>NUCLEOTIDE SEQUENCE [LARGE SCALE GENOMIC DNA]</scope>
    <source>
        <strain evidence="6 7">JZW</strain>
    </source>
</reference>
<dbReference type="InterPro" id="IPR010068">
    <property type="entry name" value="Peri-bd_TauA"/>
</dbReference>
<dbReference type="Gene3D" id="3.40.190.10">
    <property type="entry name" value="Periplasmic binding protein-like II"/>
    <property type="match status" value="2"/>
</dbReference>
<dbReference type="NCBIfam" id="TIGR01729">
    <property type="entry name" value="taurine_ABC_bnd"/>
    <property type="match status" value="1"/>
</dbReference>
<dbReference type="SUPFAM" id="SSF53850">
    <property type="entry name" value="Periplasmic binding protein-like II"/>
    <property type="match status" value="1"/>
</dbReference>
<dbReference type="Proteomes" id="UP000644167">
    <property type="component" value="Chromosome"/>
</dbReference>
<evidence type="ECO:0000256" key="1">
    <source>
        <dbReference type="ARBA" id="ARBA00004418"/>
    </source>
</evidence>
<keyword evidence="7" id="KW-1185">Reference proteome</keyword>
<feature type="signal peptide" evidence="4">
    <location>
        <begin position="1"/>
        <end position="22"/>
    </location>
</feature>
<evidence type="ECO:0000256" key="4">
    <source>
        <dbReference type="SAM" id="SignalP"/>
    </source>
</evidence>
<evidence type="ECO:0000313" key="6">
    <source>
        <dbReference type="EMBL" id="QRV22775.1"/>
    </source>
</evidence>
<gene>
    <name evidence="6" type="primary">tauA</name>
    <name evidence="6" type="ORF">JSY38_11925</name>
</gene>
<dbReference type="PANTHER" id="PTHR30024">
    <property type="entry name" value="ALIPHATIC SULFONATES-BINDING PROTEIN-RELATED"/>
    <property type="match status" value="1"/>
</dbReference>
<dbReference type="EMBL" id="CP070273">
    <property type="protein sequence ID" value="QRV22775.1"/>
    <property type="molecule type" value="Genomic_DNA"/>
</dbReference>
<evidence type="ECO:0000259" key="5">
    <source>
        <dbReference type="SMART" id="SM00062"/>
    </source>
</evidence>
<feature type="domain" description="Solute-binding protein family 3/N-terminal" evidence="5">
    <location>
        <begin position="24"/>
        <end position="247"/>
    </location>
</feature>
<dbReference type="InterPro" id="IPR007210">
    <property type="entry name" value="ABC_Gly_betaine_transp_sub-bd"/>
</dbReference>
<accession>A0ABX7IKD8</accession>
<dbReference type="SMART" id="SM00062">
    <property type="entry name" value="PBPb"/>
    <property type="match status" value="1"/>
</dbReference>
<keyword evidence="3 4" id="KW-0732">Signal</keyword>
<proteinExistence type="inferred from homology"/>
<dbReference type="PANTHER" id="PTHR30024:SF47">
    <property type="entry name" value="TAURINE-BINDING PERIPLASMIC PROTEIN"/>
    <property type="match status" value="1"/>
</dbReference>
<name>A0ABX7IKD8_9GAMM</name>
<comment type="subcellular location">
    <subcellularLocation>
        <location evidence="1">Periplasm</location>
    </subcellularLocation>
</comment>
<dbReference type="RefSeq" id="WP_205113384.1">
    <property type="nucleotide sequence ID" value="NZ_CP070273.1"/>
</dbReference>
<dbReference type="Pfam" id="PF04069">
    <property type="entry name" value="OpuAC"/>
    <property type="match status" value="1"/>
</dbReference>
<comment type="similarity">
    <text evidence="2">Belongs to the bacterial solute-binding protein SsuA/TauA family.</text>
</comment>
<feature type="chain" id="PRO_5045619625" evidence="4">
    <location>
        <begin position="23"/>
        <end position="332"/>
    </location>
</feature>
<evidence type="ECO:0000256" key="3">
    <source>
        <dbReference type="ARBA" id="ARBA00022729"/>
    </source>
</evidence>